<gene>
    <name evidence="1" type="ORF">UFOPK1961_00110</name>
</gene>
<name>A0A6J6I8H2_9ZZZZ</name>
<proteinExistence type="predicted"/>
<organism evidence="1">
    <name type="scientific">freshwater metagenome</name>
    <dbReference type="NCBI Taxonomy" id="449393"/>
    <lineage>
        <taxon>unclassified sequences</taxon>
        <taxon>metagenomes</taxon>
        <taxon>ecological metagenomes</taxon>
    </lineage>
</organism>
<dbReference type="AlphaFoldDB" id="A0A6J6I8H2"/>
<reference evidence="1" key="1">
    <citation type="submission" date="2020-05" db="EMBL/GenBank/DDBJ databases">
        <authorList>
            <person name="Chiriac C."/>
            <person name="Salcher M."/>
            <person name="Ghai R."/>
            <person name="Kavagutti S V."/>
        </authorList>
    </citation>
    <scope>NUCLEOTIDE SEQUENCE</scope>
</reference>
<dbReference type="EMBL" id="CAEZVJ010000005">
    <property type="protein sequence ID" value="CAB4621706.1"/>
    <property type="molecule type" value="Genomic_DNA"/>
</dbReference>
<protein>
    <submittedName>
        <fullName evidence="1">Unannotated protein</fullName>
    </submittedName>
</protein>
<evidence type="ECO:0000313" key="1">
    <source>
        <dbReference type="EMBL" id="CAB4621706.1"/>
    </source>
</evidence>
<sequence>MPLVKNRHDVRVREAGSVPCLSNKLHGVVTIVGEVVMHNLDCDLTLEARVLREIHLRHSATSYTRLNPVASIEHGSDQSVV</sequence>
<accession>A0A6J6I8H2</accession>